<name>A0ACC1MU42_9HYPO</name>
<evidence type="ECO:0000313" key="2">
    <source>
        <dbReference type="Proteomes" id="UP001143910"/>
    </source>
</evidence>
<proteinExistence type="predicted"/>
<dbReference type="EMBL" id="JANJQO010001522">
    <property type="protein sequence ID" value="KAJ2970512.1"/>
    <property type="molecule type" value="Genomic_DNA"/>
</dbReference>
<dbReference type="Proteomes" id="UP001143910">
    <property type="component" value="Unassembled WGS sequence"/>
</dbReference>
<gene>
    <name evidence="1" type="ORF">NQ176_g8150</name>
</gene>
<reference evidence="1" key="1">
    <citation type="submission" date="2022-08" db="EMBL/GenBank/DDBJ databases">
        <title>Genome Sequence of Lecanicillium fungicola.</title>
        <authorList>
            <person name="Buettner E."/>
        </authorList>
    </citation>
    <scope>NUCLEOTIDE SEQUENCE</scope>
    <source>
        <strain evidence="1">Babe33</strain>
    </source>
</reference>
<organism evidence="1 2">
    <name type="scientific">Zarea fungicola</name>
    <dbReference type="NCBI Taxonomy" id="93591"/>
    <lineage>
        <taxon>Eukaryota</taxon>
        <taxon>Fungi</taxon>
        <taxon>Dikarya</taxon>
        <taxon>Ascomycota</taxon>
        <taxon>Pezizomycotina</taxon>
        <taxon>Sordariomycetes</taxon>
        <taxon>Hypocreomycetidae</taxon>
        <taxon>Hypocreales</taxon>
        <taxon>Cordycipitaceae</taxon>
        <taxon>Zarea</taxon>
    </lineage>
</organism>
<sequence>MVDFKLSAQLVGHEADVRAVTFASADTVITASRDWRGPDVNRSNSDDSSNGEIEQQLLLKHEEKNWQKSVWTPEEPPKPEEDTRTPEEKAKPPKEMIWASPLKVDSRIAQRMRRFEILPEHDARAREIVVPEEDIEGFLKGSLRSLWRWGVKTWTDEPMRPNVGNVDDN</sequence>
<keyword evidence="2" id="KW-1185">Reference proteome</keyword>
<evidence type="ECO:0000313" key="1">
    <source>
        <dbReference type="EMBL" id="KAJ2970512.1"/>
    </source>
</evidence>
<comment type="caution">
    <text evidence="1">The sequence shown here is derived from an EMBL/GenBank/DDBJ whole genome shotgun (WGS) entry which is preliminary data.</text>
</comment>
<accession>A0ACC1MU42</accession>
<protein>
    <submittedName>
        <fullName evidence="1">Uncharacterized protein</fullName>
    </submittedName>
</protein>